<proteinExistence type="predicted"/>
<dbReference type="Proteomes" id="UP000664132">
    <property type="component" value="Unassembled WGS sequence"/>
</dbReference>
<name>A0A8H7T3D7_9HELO</name>
<evidence type="ECO:0000259" key="2">
    <source>
        <dbReference type="Pfam" id="PF22893"/>
    </source>
</evidence>
<dbReference type="InterPro" id="IPR054464">
    <property type="entry name" value="ULD_fung"/>
</dbReference>
<comment type="caution">
    <text evidence="3">The sequence shown here is derived from an EMBL/GenBank/DDBJ whole genome shotgun (WGS) entry which is preliminary data.</text>
</comment>
<protein>
    <recommendedName>
        <fullName evidence="2">Ubiquitin-like domain-containing protein</fullName>
    </recommendedName>
</protein>
<feature type="region of interest" description="Disordered" evidence="1">
    <location>
        <begin position="230"/>
        <end position="258"/>
    </location>
</feature>
<reference evidence="3" key="1">
    <citation type="submission" date="2021-02" db="EMBL/GenBank/DDBJ databases">
        <title>Genome sequence Cadophora malorum strain M34.</title>
        <authorList>
            <person name="Stefanovic E."/>
            <person name="Vu D."/>
            <person name="Scully C."/>
            <person name="Dijksterhuis J."/>
            <person name="Roader J."/>
            <person name="Houbraken J."/>
        </authorList>
    </citation>
    <scope>NUCLEOTIDE SEQUENCE</scope>
    <source>
        <strain evidence="3">M34</strain>
    </source>
</reference>
<evidence type="ECO:0000256" key="1">
    <source>
        <dbReference type="SAM" id="MobiDB-lite"/>
    </source>
</evidence>
<evidence type="ECO:0000313" key="4">
    <source>
        <dbReference type="Proteomes" id="UP000664132"/>
    </source>
</evidence>
<feature type="region of interest" description="Disordered" evidence="1">
    <location>
        <begin position="143"/>
        <end position="177"/>
    </location>
</feature>
<evidence type="ECO:0000313" key="3">
    <source>
        <dbReference type="EMBL" id="KAG4411653.1"/>
    </source>
</evidence>
<sequence>MAVQKPPSPDASYSWAQAPVKFEDALGRVIPVASESDWKVNTEYSKIIIEARFESGPGSDKVRSGEWELLSSISDTTLSLFTSDNFLLVPGMKLTMAFVIGQYAGSERCARLGCYSRAFSLMTGSIRLCAGCGALIRKSTLSLPKPMKPSNSRSSLTATSHDLKESTKRRKINPSNVSDDRKYFKNISIYITELPATPRKFRDKYTRDYVPNQMEETSIKAVAARWLESRSSDSTKEHVRQSSGLHVETEPQSRRSRTALMRNVTKAVASFRTATWATPHRPSLRNSRVFNSATRTSKAAEHPDFEERCPLDGLYWTDLRTWLQNLFPGLPFGEYKRFDGSYIFDVPRPLTN</sequence>
<dbReference type="Pfam" id="PF22893">
    <property type="entry name" value="ULD_2"/>
    <property type="match status" value="1"/>
</dbReference>
<feature type="compositionally biased region" description="Basic and acidic residues" evidence="1">
    <location>
        <begin position="230"/>
        <end position="240"/>
    </location>
</feature>
<organism evidence="3 4">
    <name type="scientific">Cadophora malorum</name>
    <dbReference type="NCBI Taxonomy" id="108018"/>
    <lineage>
        <taxon>Eukaryota</taxon>
        <taxon>Fungi</taxon>
        <taxon>Dikarya</taxon>
        <taxon>Ascomycota</taxon>
        <taxon>Pezizomycotina</taxon>
        <taxon>Leotiomycetes</taxon>
        <taxon>Helotiales</taxon>
        <taxon>Ploettnerulaceae</taxon>
        <taxon>Cadophora</taxon>
    </lineage>
</organism>
<keyword evidence="4" id="KW-1185">Reference proteome</keyword>
<dbReference type="AlphaFoldDB" id="A0A8H7T3D7"/>
<dbReference type="OrthoDB" id="3045089at2759"/>
<accession>A0A8H7T3D7</accession>
<dbReference type="EMBL" id="JAFJYH010000452">
    <property type="protein sequence ID" value="KAG4411653.1"/>
    <property type="molecule type" value="Genomic_DNA"/>
</dbReference>
<feature type="non-terminal residue" evidence="3">
    <location>
        <position position="352"/>
    </location>
</feature>
<feature type="domain" description="Ubiquitin-like" evidence="2">
    <location>
        <begin position="16"/>
        <end position="100"/>
    </location>
</feature>
<feature type="compositionally biased region" description="Polar residues" evidence="1">
    <location>
        <begin position="149"/>
        <end position="160"/>
    </location>
</feature>
<gene>
    <name evidence="3" type="ORF">IFR04_015224</name>
</gene>